<evidence type="ECO:0000256" key="5">
    <source>
        <dbReference type="SAM" id="SignalP"/>
    </source>
</evidence>
<sequence length="377" mass="42131">MKKKLTLFTISALVLSSNAGTDNFNNDVLEAKQLSKIDAQSLSSVPAKKIVLYPQYSVRLNDKNANEIVEKEQPVEAEIAVGYNQKEIGILIRWKDETKSVQPALATNKYGDGVAVEFPTVYGKGKTLAYVGMGDANHPVMVYLKKAVEGKEYKKSFISEGFGTMTEIQEKGYNFTMQYDDSKKEWTAVIVKPLKTPDLNLASGMVPVAFAVYDGDSLNRDGNKRISSWKFIKIDKFKADPSYVKYISWGYGEIGDPARGKELMVQNGCNGCHRYADQNTAPEGLAPNLSKIGGYSNPVYLKESIINPNDVVIRNLNPNRHYNKSAEKDKIGAYPNNDMYTWYIKDNKGKLQSKMPPYAHLSEKDIADIVAYLKTLK</sequence>
<keyword evidence="2 4" id="KW-0479">Metal-binding</keyword>
<dbReference type="SUPFAM" id="SSF46626">
    <property type="entry name" value="Cytochrome c"/>
    <property type="match status" value="1"/>
</dbReference>
<evidence type="ECO:0000313" key="7">
    <source>
        <dbReference type="EMBL" id="EEP61348.1"/>
    </source>
</evidence>
<dbReference type="InterPro" id="IPR017838">
    <property type="entry name" value="DMSO_Rdtase_II_haem_b-bd_su"/>
</dbReference>
<dbReference type="GO" id="GO:0042597">
    <property type="term" value="C:periplasmic space"/>
    <property type="evidence" value="ECO:0007669"/>
    <property type="project" value="InterPro"/>
</dbReference>
<keyword evidence="5" id="KW-0732">Signal</keyword>
<protein>
    <submittedName>
        <fullName evidence="7">Putative cytochrome c subfamily</fullName>
    </submittedName>
</protein>
<evidence type="ECO:0000256" key="4">
    <source>
        <dbReference type="PROSITE-ProRule" id="PRU00433"/>
    </source>
</evidence>
<evidence type="ECO:0000256" key="2">
    <source>
        <dbReference type="ARBA" id="ARBA00022723"/>
    </source>
</evidence>
<dbReference type="Pfam" id="PF00034">
    <property type="entry name" value="Cytochrom_C"/>
    <property type="match status" value="1"/>
</dbReference>
<feature type="signal peptide" evidence="5">
    <location>
        <begin position="1"/>
        <end position="19"/>
    </location>
</feature>
<dbReference type="OrthoDB" id="9781261at2"/>
<dbReference type="Proteomes" id="UP000005540">
    <property type="component" value="Unassembled WGS sequence"/>
</dbReference>
<proteinExistence type="predicted"/>
<accession>C4FHT8</accession>
<comment type="caution">
    <text evidence="7">The sequence shown here is derived from an EMBL/GenBank/DDBJ whole genome shotgun (WGS) entry which is preliminary data.</text>
</comment>
<dbReference type="RefSeq" id="WP_007545516.1">
    <property type="nucleotide sequence ID" value="NZ_ABZS01000007.1"/>
</dbReference>
<dbReference type="InterPro" id="IPR036909">
    <property type="entry name" value="Cyt_c-like_dom_sf"/>
</dbReference>
<gene>
    <name evidence="7" type="ORF">SULYE_0116</name>
</gene>
<feature type="domain" description="Cytochrome c" evidence="6">
    <location>
        <begin position="255"/>
        <end position="377"/>
    </location>
</feature>
<evidence type="ECO:0000259" key="6">
    <source>
        <dbReference type="PROSITE" id="PS51007"/>
    </source>
</evidence>
<dbReference type="PROSITE" id="PS51007">
    <property type="entry name" value="CYTC"/>
    <property type="match status" value="1"/>
</dbReference>
<feature type="chain" id="PRO_5002937913" evidence="5">
    <location>
        <begin position="20"/>
        <end position="377"/>
    </location>
</feature>
<evidence type="ECO:0000256" key="1">
    <source>
        <dbReference type="ARBA" id="ARBA00022617"/>
    </source>
</evidence>
<dbReference type="AlphaFoldDB" id="C4FHT8"/>
<reference evidence="7 8" key="1">
    <citation type="submission" date="2009-04" db="EMBL/GenBank/DDBJ databases">
        <authorList>
            <person name="Reysenbach A.-L."/>
            <person name="Heidelberg J.F."/>
            <person name="Nelson W.C."/>
        </authorList>
    </citation>
    <scope>NUCLEOTIDE SEQUENCE [LARGE SCALE GENOMIC DNA]</scope>
    <source>
        <strain evidence="7 8">SS-5</strain>
    </source>
</reference>
<keyword evidence="1 4" id="KW-0349">Heme</keyword>
<dbReference type="GO" id="GO:0020037">
    <property type="term" value="F:heme binding"/>
    <property type="evidence" value="ECO:0007669"/>
    <property type="project" value="InterPro"/>
</dbReference>
<dbReference type="EMBL" id="ABZS01000007">
    <property type="protein sequence ID" value="EEP61348.1"/>
    <property type="molecule type" value="Genomic_DNA"/>
</dbReference>
<dbReference type="GO" id="GO:0009055">
    <property type="term" value="F:electron transfer activity"/>
    <property type="evidence" value="ECO:0007669"/>
    <property type="project" value="InterPro"/>
</dbReference>
<dbReference type="InterPro" id="IPR009056">
    <property type="entry name" value="Cyt_c-like_dom"/>
</dbReference>
<evidence type="ECO:0000313" key="8">
    <source>
        <dbReference type="Proteomes" id="UP000005540"/>
    </source>
</evidence>
<keyword evidence="8" id="KW-1185">Reference proteome</keyword>
<dbReference type="Gene3D" id="2.60.40.1190">
    <property type="match status" value="1"/>
</dbReference>
<keyword evidence="3 4" id="KW-0408">Iron</keyword>
<name>C4FHT8_9AQUI</name>
<evidence type="ECO:0000256" key="3">
    <source>
        <dbReference type="ARBA" id="ARBA00023004"/>
    </source>
</evidence>
<dbReference type="Gene3D" id="1.10.760.10">
    <property type="entry name" value="Cytochrome c-like domain"/>
    <property type="match status" value="1"/>
</dbReference>
<dbReference type="GO" id="GO:0046872">
    <property type="term" value="F:metal ion binding"/>
    <property type="evidence" value="ECO:0007669"/>
    <property type="project" value="UniProtKB-KW"/>
</dbReference>
<dbReference type="CDD" id="cd09623">
    <property type="entry name" value="DOMON_EBDH"/>
    <property type="match status" value="1"/>
</dbReference>
<organism evidence="7 8">
    <name type="scientific">Sulfurihydrogenibium yellowstonense SS-5</name>
    <dbReference type="NCBI Taxonomy" id="432331"/>
    <lineage>
        <taxon>Bacteria</taxon>
        <taxon>Pseudomonadati</taxon>
        <taxon>Aquificota</taxon>
        <taxon>Aquificia</taxon>
        <taxon>Aquificales</taxon>
        <taxon>Hydrogenothermaceae</taxon>
        <taxon>Sulfurihydrogenibium</taxon>
    </lineage>
</organism>